<proteinExistence type="predicted"/>
<dbReference type="OrthoDB" id="3231188at2759"/>
<name>A0A0C9TK85_PAXIN</name>
<reference evidence="3" key="2">
    <citation type="submission" date="2015-01" db="EMBL/GenBank/DDBJ databases">
        <title>Evolutionary Origins and Diversification of the Mycorrhizal Mutualists.</title>
        <authorList>
            <consortium name="DOE Joint Genome Institute"/>
            <consortium name="Mycorrhizal Genomics Consortium"/>
            <person name="Kohler A."/>
            <person name="Kuo A."/>
            <person name="Nagy L.G."/>
            <person name="Floudas D."/>
            <person name="Copeland A."/>
            <person name="Barry K.W."/>
            <person name="Cichocki N."/>
            <person name="Veneault-Fourrey C."/>
            <person name="LaButti K."/>
            <person name="Lindquist E.A."/>
            <person name="Lipzen A."/>
            <person name="Lundell T."/>
            <person name="Morin E."/>
            <person name="Murat C."/>
            <person name="Riley R."/>
            <person name="Ohm R."/>
            <person name="Sun H."/>
            <person name="Tunlid A."/>
            <person name="Henrissat B."/>
            <person name="Grigoriev I.V."/>
            <person name="Hibbett D.S."/>
            <person name="Martin F."/>
        </authorList>
    </citation>
    <scope>NUCLEOTIDE SEQUENCE [LARGE SCALE GENOMIC DNA]</scope>
    <source>
        <strain evidence="3">ATCC 200175</strain>
    </source>
</reference>
<keyword evidence="1" id="KW-0812">Transmembrane</keyword>
<reference evidence="2 3" key="1">
    <citation type="submission" date="2014-06" db="EMBL/GenBank/DDBJ databases">
        <authorList>
            <consortium name="DOE Joint Genome Institute"/>
            <person name="Kuo A."/>
            <person name="Kohler A."/>
            <person name="Nagy L.G."/>
            <person name="Floudas D."/>
            <person name="Copeland A."/>
            <person name="Barry K.W."/>
            <person name="Cichocki N."/>
            <person name="Veneault-Fourrey C."/>
            <person name="LaButti K."/>
            <person name="Lindquist E.A."/>
            <person name="Lipzen A."/>
            <person name="Lundell T."/>
            <person name="Morin E."/>
            <person name="Murat C."/>
            <person name="Sun H."/>
            <person name="Tunlid A."/>
            <person name="Henrissat B."/>
            <person name="Grigoriev I.V."/>
            <person name="Hibbett D.S."/>
            <person name="Martin F."/>
            <person name="Nordberg H.P."/>
            <person name="Cantor M.N."/>
            <person name="Hua S.X."/>
        </authorList>
    </citation>
    <scope>NUCLEOTIDE SEQUENCE [LARGE SCALE GENOMIC DNA]</scope>
    <source>
        <strain evidence="2 3">ATCC 200175</strain>
    </source>
</reference>
<gene>
    <name evidence="2" type="ORF">PAXINDRAFT_26361</name>
</gene>
<evidence type="ECO:0000256" key="1">
    <source>
        <dbReference type="SAM" id="Phobius"/>
    </source>
</evidence>
<dbReference type="Pfam" id="PF20414">
    <property type="entry name" value="DUF6698"/>
    <property type="match status" value="1"/>
</dbReference>
<dbReference type="EMBL" id="KN819799">
    <property type="protein sequence ID" value="KIJ07736.1"/>
    <property type="molecule type" value="Genomic_DNA"/>
</dbReference>
<dbReference type="HOGENOM" id="CLU_114369_0_0_1"/>
<keyword evidence="1" id="KW-1133">Transmembrane helix</keyword>
<keyword evidence="3" id="KW-1185">Reference proteome</keyword>
<feature type="non-terminal residue" evidence="2">
    <location>
        <position position="209"/>
    </location>
</feature>
<dbReference type="AlphaFoldDB" id="A0A0C9TK85"/>
<evidence type="ECO:0000313" key="3">
    <source>
        <dbReference type="Proteomes" id="UP000053647"/>
    </source>
</evidence>
<keyword evidence="1" id="KW-0472">Membrane</keyword>
<dbReference type="InterPro" id="IPR046521">
    <property type="entry name" value="DUF6698"/>
</dbReference>
<dbReference type="Proteomes" id="UP000053647">
    <property type="component" value="Unassembled WGS sequence"/>
</dbReference>
<organism evidence="2 3">
    <name type="scientific">Paxillus involutus ATCC 200175</name>
    <dbReference type="NCBI Taxonomy" id="664439"/>
    <lineage>
        <taxon>Eukaryota</taxon>
        <taxon>Fungi</taxon>
        <taxon>Dikarya</taxon>
        <taxon>Basidiomycota</taxon>
        <taxon>Agaricomycotina</taxon>
        <taxon>Agaricomycetes</taxon>
        <taxon>Agaricomycetidae</taxon>
        <taxon>Boletales</taxon>
        <taxon>Paxilineae</taxon>
        <taxon>Paxillaceae</taxon>
        <taxon>Paxillus</taxon>
    </lineage>
</organism>
<evidence type="ECO:0000313" key="2">
    <source>
        <dbReference type="EMBL" id="KIJ07736.1"/>
    </source>
</evidence>
<sequence length="209" mass="23161">ILNTLCDVMGKILGLPGEYFETEYSRKSQPDIRAMLGITIEHPRTYPLLFPALYPDLDVGSKKLFGNWQVLAKILKAALFGPKSIQATRQSGHLLTRRKTYAQIWGVTTLTPGAVAWAITVLLFFLSPDISFLGDGVGVTSKISYKERFGQYKRLLIQRWDTPRVQAIVASMNQYIFGVRSGLGEPSPSSASILAELDIALAQLDLEVD</sequence>
<accession>A0A0C9TK85</accession>
<feature type="non-terminal residue" evidence="2">
    <location>
        <position position="1"/>
    </location>
</feature>
<protein>
    <submittedName>
        <fullName evidence="2">Uncharacterized protein</fullName>
    </submittedName>
</protein>
<feature type="transmembrane region" description="Helical" evidence="1">
    <location>
        <begin position="104"/>
        <end position="126"/>
    </location>
</feature>